<name>A0A4Q7N2Z5_9BACT</name>
<evidence type="ECO:0000313" key="5">
    <source>
        <dbReference type="Proteomes" id="UP000293874"/>
    </source>
</evidence>
<dbReference type="InterPro" id="IPR036514">
    <property type="entry name" value="SGNH_hydro_sf"/>
</dbReference>
<evidence type="ECO:0000259" key="3">
    <source>
        <dbReference type="Pfam" id="PF03629"/>
    </source>
</evidence>
<dbReference type="AlphaFoldDB" id="A0A4Q7N2Z5"/>
<evidence type="ECO:0000313" key="4">
    <source>
        <dbReference type="EMBL" id="RZS75414.1"/>
    </source>
</evidence>
<reference evidence="4 5" key="1">
    <citation type="submission" date="2019-02" db="EMBL/GenBank/DDBJ databases">
        <title>Genomic Encyclopedia of Type Strains, Phase IV (KMG-IV): sequencing the most valuable type-strain genomes for metagenomic binning, comparative biology and taxonomic classification.</title>
        <authorList>
            <person name="Goeker M."/>
        </authorList>
    </citation>
    <scope>NUCLEOTIDE SEQUENCE [LARGE SCALE GENOMIC DNA]</scope>
    <source>
        <strain evidence="4 5">DSM 18116</strain>
    </source>
</reference>
<dbReference type="InterPro" id="IPR005181">
    <property type="entry name" value="SASA"/>
</dbReference>
<dbReference type="SUPFAM" id="SSF52266">
    <property type="entry name" value="SGNH hydrolase"/>
    <property type="match status" value="1"/>
</dbReference>
<keyword evidence="2" id="KW-0732">Signal</keyword>
<organism evidence="4 5">
    <name type="scientific">Pseudobacter ginsenosidimutans</name>
    <dbReference type="NCBI Taxonomy" id="661488"/>
    <lineage>
        <taxon>Bacteria</taxon>
        <taxon>Pseudomonadati</taxon>
        <taxon>Bacteroidota</taxon>
        <taxon>Chitinophagia</taxon>
        <taxon>Chitinophagales</taxon>
        <taxon>Chitinophagaceae</taxon>
        <taxon>Pseudobacter</taxon>
    </lineage>
</organism>
<feature type="domain" description="Sialate O-acetylesterase" evidence="3">
    <location>
        <begin position="115"/>
        <end position="386"/>
    </location>
</feature>
<feature type="chain" id="PRO_5020430448" evidence="2">
    <location>
        <begin position="24"/>
        <end position="501"/>
    </location>
</feature>
<feature type="signal peptide" evidence="2">
    <location>
        <begin position="1"/>
        <end position="23"/>
    </location>
</feature>
<gene>
    <name evidence="4" type="ORF">EV199_1279</name>
</gene>
<sequence length="501" mass="56832">MRALILYTAFSGWAVFGGPAAFAAPPSFTLANTIQSNMVLQQAKPFNVWGNAAAGTKVEVQADWMQQPVSTTAAQQEWLTEIPVPKAKPGDFTPHTIRISSGKDTVWLRNVLIGEVWVCSGQSNMDMELKPFIPWLRGVVNFEQEIQHADYPAIRLYNVRTDFRSKPENDCINGSWKICSPANAADFSGVAYFFGRELFQQLNLPVGLVVSSVGGSSCQAWTSRETMEAEPELNQKFLYPYDTSARAKEPLDSVVTFEKVVRPTLFYNAMIYPLRHLSISGFLWYQGESNRFERESYTKLTSAMINNWRELFKQGDLPFYYVQVAPFKWEGDTTWTNYYAYFREAQDKIRGQQKNTDMAVILDLGEADDLHPRNKQLVGIRLAKMALNNQYRKPRVHQGPAYKSMRVEGNWVKISFDTNAGLTTNDAQAPLHFYIAGVDKQFLPAKAEIHGNEVWVKAAAVPKPVAVRYAFTNYPVTNLCNKEGWPAYPFRTDNWAEQSKQ</sequence>
<proteinExistence type="predicted"/>
<dbReference type="PANTHER" id="PTHR22901">
    <property type="entry name" value="SIALATE O-ACETYLESTERASE"/>
    <property type="match status" value="1"/>
</dbReference>
<dbReference type="PANTHER" id="PTHR22901:SF0">
    <property type="entry name" value="SIALATE O-ACETYLESTERASE"/>
    <property type="match status" value="1"/>
</dbReference>
<keyword evidence="1" id="KW-0378">Hydrolase</keyword>
<dbReference type="GO" id="GO:0005975">
    <property type="term" value="P:carbohydrate metabolic process"/>
    <property type="evidence" value="ECO:0007669"/>
    <property type="project" value="TreeGrafter"/>
</dbReference>
<dbReference type="EMBL" id="SGXA01000001">
    <property type="protein sequence ID" value="RZS75414.1"/>
    <property type="molecule type" value="Genomic_DNA"/>
</dbReference>
<accession>A0A4Q7N2Z5</accession>
<evidence type="ECO:0000256" key="2">
    <source>
        <dbReference type="SAM" id="SignalP"/>
    </source>
</evidence>
<keyword evidence="5" id="KW-1185">Reference proteome</keyword>
<evidence type="ECO:0000256" key="1">
    <source>
        <dbReference type="ARBA" id="ARBA00022801"/>
    </source>
</evidence>
<dbReference type="OrthoDB" id="9816001at2"/>
<dbReference type="Pfam" id="PF03629">
    <property type="entry name" value="SASA"/>
    <property type="match status" value="1"/>
</dbReference>
<dbReference type="Proteomes" id="UP000293874">
    <property type="component" value="Unassembled WGS sequence"/>
</dbReference>
<comment type="caution">
    <text evidence="4">The sequence shown here is derived from an EMBL/GenBank/DDBJ whole genome shotgun (WGS) entry which is preliminary data.</text>
</comment>
<dbReference type="Gene3D" id="3.40.50.1110">
    <property type="entry name" value="SGNH hydrolase"/>
    <property type="match status" value="1"/>
</dbReference>
<dbReference type="RefSeq" id="WP_130539783.1">
    <property type="nucleotide sequence ID" value="NZ_CP042431.1"/>
</dbReference>
<protein>
    <submittedName>
        <fullName evidence="4">Sialate O-acetylesterase</fullName>
    </submittedName>
</protein>
<dbReference type="InterPro" id="IPR039329">
    <property type="entry name" value="SIAE"/>
</dbReference>
<dbReference type="GO" id="GO:0001681">
    <property type="term" value="F:sialate O-acetylesterase activity"/>
    <property type="evidence" value="ECO:0007669"/>
    <property type="project" value="InterPro"/>
</dbReference>